<reference evidence="3" key="1">
    <citation type="submission" date="2021-06" db="EMBL/GenBank/DDBJ databases">
        <authorList>
            <person name="Criscuolo A."/>
        </authorList>
    </citation>
    <scope>NUCLEOTIDE SEQUENCE</scope>
    <source>
        <strain evidence="3">CIP111600</strain>
    </source>
</reference>
<comment type="caution">
    <text evidence="3">The sequence shown here is derived from an EMBL/GenBank/DDBJ whole genome shotgun (WGS) entry which is preliminary data.</text>
</comment>
<dbReference type="PROSITE" id="PS01124">
    <property type="entry name" value="HTH_ARAC_FAMILY_2"/>
    <property type="match status" value="1"/>
</dbReference>
<dbReference type="GO" id="GO:0043565">
    <property type="term" value="F:sequence-specific DNA binding"/>
    <property type="evidence" value="ECO:0007669"/>
    <property type="project" value="InterPro"/>
</dbReference>
<keyword evidence="1" id="KW-0238">DNA-binding</keyword>
<dbReference type="AlphaFoldDB" id="A0A916JWZ3"/>
<dbReference type="PANTHER" id="PTHR43280:SF2">
    <property type="entry name" value="HTH-TYPE TRANSCRIPTIONAL REGULATOR EXSA"/>
    <property type="match status" value="1"/>
</dbReference>
<dbReference type="Proteomes" id="UP000693672">
    <property type="component" value="Unassembled WGS sequence"/>
</dbReference>
<accession>A0A916JWZ3</accession>
<evidence type="ECO:0000256" key="1">
    <source>
        <dbReference type="ARBA" id="ARBA00023125"/>
    </source>
</evidence>
<evidence type="ECO:0000313" key="4">
    <source>
        <dbReference type="Proteomes" id="UP000693672"/>
    </source>
</evidence>
<gene>
    <name evidence="3" type="primary">btr_3</name>
    <name evidence="3" type="ORF">PAESOLCIP111_00948</name>
</gene>
<dbReference type="RefSeq" id="WP_218090780.1">
    <property type="nucleotide sequence ID" value="NZ_CAJVAS010000003.1"/>
</dbReference>
<evidence type="ECO:0000259" key="2">
    <source>
        <dbReference type="PROSITE" id="PS01124"/>
    </source>
</evidence>
<feature type="domain" description="HTH araC/xylS-type" evidence="2">
    <location>
        <begin position="183"/>
        <end position="281"/>
    </location>
</feature>
<name>A0A916JWZ3_9BACL</name>
<dbReference type="InterPro" id="IPR003313">
    <property type="entry name" value="AraC-bd"/>
</dbReference>
<protein>
    <submittedName>
        <fullName evidence="3">HTH-type transcriptional activator Btr</fullName>
    </submittedName>
</protein>
<dbReference type="Pfam" id="PF02311">
    <property type="entry name" value="AraC_binding"/>
    <property type="match status" value="1"/>
</dbReference>
<sequence>MQEYAQEFAENIYFSPDELNYSIGLWPVRIGRNRAKPNYGAGPRTIEHYSVHFVQAGAVLFQFGEQSVQLRQGDLFCLFPRTSYSYRPAGTDVTLEMAWIALDGPLSPALLALAGIREHTPWLQDAMSAEIESTLQQFWSVGALRPHDPRLAYASLLFKLFDGLKHRTEPAQPPKDRQKDWIKKSVDYMHTHYAEQIDATHVAMHAGIHRTYFSKIFAEQIGMSPAKYLMKLRMDKAMRLLQETSLTVTEIALSLSYSDAASFSRAFSLYYGFPPTHYRLKTDEARLQ</sequence>
<dbReference type="PANTHER" id="PTHR43280">
    <property type="entry name" value="ARAC-FAMILY TRANSCRIPTIONAL REGULATOR"/>
    <property type="match status" value="1"/>
</dbReference>
<dbReference type="InterPro" id="IPR018060">
    <property type="entry name" value="HTH_AraC"/>
</dbReference>
<dbReference type="EMBL" id="CAJVAS010000003">
    <property type="protein sequence ID" value="CAG7607343.1"/>
    <property type="molecule type" value="Genomic_DNA"/>
</dbReference>
<dbReference type="Pfam" id="PF12833">
    <property type="entry name" value="HTH_18"/>
    <property type="match status" value="1"/>
</dbReference>
<organism evidence="3 4">
    <name type="scientific">Paenibacillus solanacearum</name>
    <dbReference type="NCBI Taxonomy" id="2048548"/>
    <lineage>
        <taxon>Bacteria</taxon>
        <taxon>Bacillati</taxon>
        <taxon>Bacillota</taxon>
        <taxon>Bacilli</taxon>
        <taxon>Bacillales</taxon>
        <taxon>Paenibacillaceae</taxon>
        <taxon>Paenibacillus</taxon>
    </lineage>
</organism>
<dbReference type="GO" id="GO:0003700">
    <property type="term" value="F:DNA-binding transcription factor activity"/>
    <property type="evidence" value="ECO:0007669"/>
    <property type="project" value="InterPro"/>
</dbReference>
<evidence type="ECO:0000313" key="3">
    <source>
        <dbReference type="EMBL" id="CAG7607343.1"/>
    </source>
</evidence>
<dbReference type="SMART" id="SM00342">
    <property type="entry name" value="HTH_ARAC"/>
    <property type="match status" value="1"/>
</dbReference>
<keyword evidence="4" id="KW-1185">Reference proteome</keyword>
<proteinExistence type="predicted"/>